<reference evidence="1" key="1">
    <citation type="submission" date="2021-03" db="EMBL/GenBank/DDBJ databases">
        <title>Sagittula salina sp. nov. strain M10.9X isolated from the marine waste.</title>
        <authorList>
            <person name="Satari L."/>
            <person name="Molina-Menor E."/>
            <person name="Vidal-Verdu A."/>
            <person name="Pascual J."/>
            <person name="Pereto J."/>
            <person name="Porcar M."/>
        </authorList>
    </citation>
    <scope>NUCLEOTIDE SEQUENCE</scope>
    <source>
        <strain evidence="1">M10.9X</strain>
    </source>
</reference>
<organism evidence="1 2">
    <name type="scientific">Sagittula salina</name>
    <dbReference type="NCBI Taxonomy" id="2820268"/>
    <lineage>
        <taxon>Bacteria</taxon>
        <taxon>Pseudomonadati</taxon>
        <taxon>Pseudomonadota</taxon>
        <taxon>Alphaproteobacteria</taxon>
        <taxon>Rhodobacterales</taxon>
        <taxon>Roseobacteraceae</taxon>
        <taxon>Sagittula</taxon>
    </lineage>
</organism>
<comment type="caution">
    <text evidence="1">The sequence shown here is derived from an EMBL/GenBank/DDBJ whole genome shotgun (WGS) entry which is preliminary data.</text>
</comment>
<dbReference type="AlphaFoldDB" id="A0A940S1K1"/>
<proteinExistence type="predicted"/>
<dbReference type="Proteomes" id="UP000675940">
    <property type="component" value="Unassembled WGS sequence"/>
</dbReference>
<protein>
    <submittedName>
        <fullName evidence="1">DUF1499 domain-containing protein</fullName>
    </submittedName>
</protein>
<evidence type="ECO:0000313" key="2">
    <source>
        <dbReference type="Proteomes" id="UP000675940"/>
    </source>
</evidence>
<dbReference type="RefSeq" id="WP_209358442.1">
    <property type="nucleotide sequence ID" value="NZ_JAGISH010000001.1"/>
</dbReference>
<gene>
    <name evidence="1" type="ORF">J5474_00760</name>
</gene>
<dbReference type="EMBL" id="JAGISH010000001">
    <property type="protein sequence ID" value="MBP0481024.1"/>
    <property type="molecule type" value="Genomic_DNA"/>
</dbReference>
<dbReference type="Pfam" id="PF07386">
    <property type="entry name" value="DUF1499"/>
    <property type="match status" value="1"/>
</dbReference>
<keyword evidence="2" id="KW-1185">Reference proteome</keyword>
<sequence>MRKIFYLIVLLGIGGLAFIRLGPSDPAVWHVDPKVTADQDLASGVRRRVPAQSGDFVRLNGIILATPRTELLAGNVEDGFATFVTRSLWMGFPDYTTVRESDGVLEIWGRQRFGTSDMGVNRARVDGWLDALKAARD</sequence>
<dbReference type="InterPro" id="IPR010865">
    <property type="entry name" value="DUF1499"/>
</dbReference>
<name>A0A940S1K1_9RHOB</name>
<evidence type="ECO:0000313" key="1">
    <source>
        <dbReference type="EMBL" id="MBP0481024.1"/>
    </source>
</evidence>
<accession>A0A940S1K1</accession>